<organism evidence="2 3">
    <name type="scientific">Somion occarium</name>
    <dbReference type="NCBI Taxonomy" id="3059160"/>
    <lineage>
        <taxon>Eukaryota</taxon>
        <taxon>Fungi</taxon>
        <taxon>Dikarya</taxon>
        <taxon>Basidiomycota</taxon>
        <taxon>Agaricomycotina</taxon>
        <taxon>Agaricomycetes</taxon>
        <taxon>Polyporales</taxon>
        <taxon>Cerrenaceae</taxon>
        <taxon>Somion</taxon>
    </lineage>
</organism>
<keyword evidence="3" id="KW-1185">Reference proteome</keyword>
<feature type="compositionally biased region" description="Low complexity" evidence="1">
    <location>
        <begin position="354"/>
        <end position="363"/>
    </location>
</feature>
<name>A0ABP1CTW1_9APHY</name>
<feature type="region of interest" description="Disordered" evidence="1">
    <location>
        <begin position="172"/>
        <end position="377"/>
    </location>
</feature>
<protein>
    <submittedName>
        <fullName evidence="2">Uncharacterized protein</fullName>
    </submittedName>
</protein>
<accession>A0ABP1CTW1</accession>
<feature type="compositionally biased region" description="Basic residues" evidence="1">
    <location>
        <begin position="89"/>
        <end position="98"/>
    </location>
</feature>
<feature type="compositionally biased region" description="Acidic residues" evidence="1">
    <location>
        <begin position="599"/>
        <end position="610"/>
    </location>
</feature>
<feature type="compositionally biased region" description="Basic and acidic residues" evidence="1">
    <location>
        <begin position="529"/>
        <end position="543"/>
    </location>
</feature>
<feature type="region of interest" description="Disordered" evidence="1">
    <location>
        <begin position="391"/>
        <end position="447"/>
    </location>
</feature>
<proteinExistence type="predicted"/>
<feature type="compositionally biased region" description="Basic and acidic residues" evidence="1">
    <location>
        <begin position="278"/>
        <end position="287"/>
    </location>
</feature>
<feature type="compositionally biased region" description="Basic residues" evidence="1">
    <location>
        <begin position="544"/>
        <end position="582"/>
    </location>
</feature>
<feature type="region of interest" description="Disordered" evidence="1">
    <location>
        <begin position="1"/>
        <end position="136"/>
    </location>
</feature>
<evidence type="ECO:0000313" key="3">
    <source>
        <dbReference type="Proteomes" id="UP001497453"/>
    </source>
</evidence>
<feature type="compositionally biased region" description="Basic and acidic residues" evidence="1">
    <location>
        <begin position="199"/>
        <end position="218"/>
    </location>
</feature>
<reference evidence="3" key="1">
    <citation type="submission" date="2024-04" db="EMBL/GenBank/DDBJ databases">
        <authorList>
            <person name="Shaw F."/>
            <person name="Minotto A."/>
        </authorList>
    </citation>
    <scope>NUCLEOTIDE SEQUENCE [LARGE SCALE GENOMIC DNA]</scope>
</reference>
<dbReference type="EMBL" id="OZ037953">
    <property type="protein sequence ID" value="CAL1698143.1"/>
    <property type="molecule type" value="Genomic_DNA"/>
</dbReference>
<feature type="compositionally biased region" description="Basic and acidic residues" evidence="1">
    <location>
        <begin position="1"/>
        <end position="22"/>
    </location>
</feature>
<feature type="compositionally biased region" description="Basic and acidic residues" evidence="1">
    <location>
        <begin position="234"/>
        <end position="255"/>
    </location>
</feature>
<feature type="compositionally biased region" description="Low complexity" evidence="1">
    <location>
        <begin position="99"/>
        <end position="128"/>
    </location>
</feature>
<gene>
    <name evidence="2" type="ORF">GFSPODELE1_LOCUS2021</name>
</gene>
<evidence type="ECO:0000256" key="1">
    <source>
        <dbReference type="SAM" id="MobiDB-lite"/>
    </source>
</evidence>
<feature type="compositionally biased region" description="Basic residues" evidence="1">
    <location>
        <begin position="419"/>
        <end position="429"/>
    </location>
</feature>
<evidence type="ECO:0000313" key="2">
    <source>
        <dbReference type="EMBL" id="CAL1698143.1"/>
    </source>
</evidence>
<feature type="compositionally biased region" description="Basic and acidic residues" evidence="1">
    <location>
        <begin position="485"/>
        <end position="495"/>
    </location>
</feature>
<dbReference type="Proteomes" id="UP001497453">
    <property type="component" value="Chromosome 10"/>
</dbReference>
<sequence length="610" mass="65938">MDVETSRAKRLEKQQSRYRDRGGIFVPAETNPLLEVLLARGPNGESPSKYRHGKRSPSRRESTRDSAQGRLRKGEPTVKSGRKSTPAKSKNKSTKSTRKSTTTGGAAASVEQMDAGPSRLPAASSSRAVKSKVNDKHATTTVCNGIVIHCQYVSFIHSLSFAESDSTGKDIANTGQLGKEAAPASKVVQVKSSRTTRSKGKDKASEHNDDVRGDHDDIPPPAKTKAVTRGHKAPPKETSDPGKEGAATKRSRAAEEADPDVVPPPSKRPKRKTAAKSSEPRKTDKVTTQELAPPVPDTLRDFEQPRPRRTQQATRITKDNDDVQISTSIAGPAGGGPSNAVSMQKRQSSRHKSSSTATKRATTVIFSSDDEDCEPEPITRLRSSVITVSANVVRGGPTPGAKQPDSKSSNFASEDRLHTIKPRVAHRTRTQVGLPSPPDDDEDSESDVPLAVAVARKRKARRYLVKDDLAMRNRHNASDEVAPEASKEQRGDQKDMTTNGQRGVIAAGSSTGLTAKRATVRVDEEELMGSDRDASDGMIDKKKSAARSKPGTKVKTKPLKSSSRSHKENRKASKNVVKKKRTPLPGPRMSMFPVPNMVPDDDDDPIDLLA</sequence>
<feature type="region of interest" description="Disordered" evidence="1">
    <location>
        <begin position="468"/>
        <end position="610"/>
    </location>
</feature>